<organism evidence="1 2">
    <name type="scientific">Persea americana</name>
    <name type="common">Avocado</name>
    <dbReference type="NCBI Taxonomy" id="3435"/>
    <lineage>
        <taxon>Eukaryota</taxon>
        <taxon>Viridiplantae</taxon>
        <taxon>Streptophyta</taxon>
        <taxon>Embryophyta</taxon>
        <taxon>Tracheophyta</taxon>
        <taxon>Spermatophyta</taxon>
        <taxon>Magnoliopsida</taxon>
        <taxon>Magnoliidae</taxon>
        <taxon>Laurales</taxon>
        <taxon>Lauraceae</taxon>
        <taxon>Persea</taxon>
    </lineage>
</organism>
<accession>A0ACC2KFE7</accession>
<dbReference type="EMBL" id="CM056817">
    <property type="protein sequence ID" value="KAJ8619697.1"/>
    <property type="molecule type" value="Genomic_DNA"/>
</dbReference>
<sequence>MLKWKAQKDLHQHLKETLLNSEAQRNAFDKCVDNLPDPAIGEVDATMWLLNLSIIFSLDSKNFSSLIKYQIMERLHALIHVLEFAPPDLKMICTLAKSLHPMKRIFSREGVVNGSIMKAKGWISNPWKGINGGFYSYMLQ</sequence>
<evidence type="ECO:0000313" key="2">
    <source>
        <dbReference type="Proteomes" id="UP001234297"/>
    </source>
</evidence>
<keyword evidence="2" id="KW-1185">Reference proteome</keyword>
<name>A0ACC2KFE7_PERAE</name>
<proteinExistence type="predicted"/>
<dbReference type="Proteomes" id="UP001234297">
    <property type="component" value="Chromosome 9"/>
</dbReference>
<reference evidence="1 2" key="1">
    <citation type="journal article" date="2022" name="Hortic Res">
        <title>A haplotype resolved chromosomal level avocado genome allows analysis of novel avocado genes.</title>
        <authorList>
            <person name="Nath O."/>
            <person name="Fletcher S.J."/>
            <person name="Hayward A."/>
            <person name="Shaw L.M."/>
            <person name="Masouleh A.K."/>
            <person name="Furtado A."/>
            <person name="Henry R.J."/>
            <person name="Mitter N."/>
        </authorList>
    </citation>
    <scope>NUCLEOTIDE SEQUENCE [LARGE SCALE GENOMIC DNA]</scope>
    <source>
        <strain evidence="2">cv. Hass</strain>
    </source>
</reference>
<comment type="caution">
    <text evidence="1">The sequence shown here is derived from an EMBL/GenBank/DDBJ whole genome shotgun (WGS) entry which is preliminary data.</text>
</comment>
<protein>
    <submittedName>
        <fullName evidence="1">Uncharacterized protein</fullName>
    </submittedName>
</protein>
<gene>
    <name evidence="1" type="ORF">MRB53_028226</name>
</gene>
<evidence type="ECO:0000313" key="1">
    <source>
        <dbReference type="EMBL" id="KAJ8619697.1"/>
    </source>
</evidence>